<protein>
    <submittedName>
        <fullName evidence="1">Uncharacterized protein</fullName>
    </submittedName>
</protein>
<keyword evidence="2" id="KW-1185">Reference proteome</keyword>
<sequence length="352" mass="42012">MKETNRYQKFVVYEEFDELVETKESFDLLNALIKTNLNKFDWKNLTTDNSTFNQVLEAKNNKSVIYKVSKQSLVNNEKYGILLLSINNKTKFLSSEVKEIQFNYLTNEIIYLKTHLFNYWEDGKETEMYIEFINEEKLTFNLIKLNNNNEEKMNEEQRKRFIDKFGLNDNYETLPFVLWRTNDLDEDEFSHQRNLARHLEFVQKILTDQLLNSMVKKEAIFSDMDSNQETEDHGLREFTDLKIDRISSLDPNYRATNALYQPNNQIKNFMDYYDWQMKNIFNLSGIKNKSDSKEETNVSMFDIDNTINQFKTNIKQMVIKLNKNLGNDVLNEPNIILDLKENRTEVIKNDEN</sequence>
<dbReference type="EMBL" id="CP023668">
    <property type="protein sequence ID" value="ATG97501.1"/>
    <property type="molecule type" value="Genomic_DNA"/>
</dbReference>
<evidence type="ECO:0000313" key="1">
    <source>
        <dbReference type="EMBL" id="ATG97501.1"/>
    </source>
</evidence>
<gene>
    <name evidence="1" type="ORF">CP520_01905</name>
</gene>
<dbReference type="AlphaFoldDB" id="A0A291IS37"/>
<proteinExistence type="predicted"/>
<accession>A0A291IS37</accession>
<reference evidence="1 2" key="1">
    <citation type="submission" date="2017-09" db="EMBL/GenBank/DDBJ databases">
        <title>SPAdes assembly of the Mesoplasma lactucae genome.</title>
        <authorList>
            <person name="Knight T.F."/>
            <person name="Rubinstein R."/>
            <person name="Citino T."/>
        </authorList>
    </citation>
    <scope>NUCLEOTIDE SEQUENCE [LARGE SCALE GENOMIC DNA]</scope>
    <source>
        <strain evidence="1 2">831-C4</strain>
    </source>
</reference>
<organism evidence="1 2">
    <name type="scientific">Mesoplasma lactucae ATCC 49193</name>
    <dbReference type="NCBI Taxonomy" id="81460"/>
    <lineage>
        <taxon>Bacteria</taxon>
        <taxon>Bacillati</taxon>
        <taxon>Mycoplasmatota</taxon>
        <taxon>Mollicutes</taxon>
        <taxon>Entomoplasmatales</taxon>
        <taxon>Entomoplasmataceae</taxon>
        <taxon>Mesoplasma</taxon>
    </lineage>
</organism>
<name>A0A291IS37_9MOLU</name>
<dbReference type="RefSeq" id="WP_096862789.1">
    <property type="nucleotide sequence ID" value="NZ_CP023668.1"/>
</dbReference>
<dbReference type="Proteomes" id="UP000232227">
    <property type="component" value="Chromosome"/>
</dbReference>
<evidence type="ECO:0000313" key="2">
    <source>
        <dbReference type="Proteomes" id="UP000232227"/>
    </source>
</evidence>
<dbReference type="KEGG" id="mlac:CP520_01905"/>